<evidence type="ECO:0000313" key="3">
    <source>
        <dbReference type="Proteomes" id="UP000518300"/>
    </source>
</evidence>
<dbReference type="RefSeq" id="WP_169349714.1">
    <property type="nucleotide sequence ID" value="NZ_JABBJJ010000248.1"/>
</dbReference>
<name>A0A848LS35_9BACT</name>
<sequence>MKRLIVPSVLLTTALFVGCGPAPEQPPQPDPAPATSQSLTTIELVETALDPRLAATAAQAGAAVYALEINEPVSGPVSPRDAALIAIDTVSEPRLPWVYGATLTRAQVRESLGTTLVDDIERYVNTGESYSAVVYGWSYPKAPDFCDTGHFYALIFNQARFVMTVEVNGERDC</sequence>
<dbReference type="AlphaFoldDB" id="A0A848LS35"/>
<comment type="caution">
    <text evidence="2">The sequence shown here is derived from an EMBL/GenBank/DDBJ whole genome shotgun (WGS) entry which is preliminary data.</text>
</comment>
<keyword evidence="1" id="KW-0732">Signal</keyword>
<keyword evidence="3" id="KW-1185">Reference proteome</keyword>
<gene>
    <name evidence="2" type="ORF">HG543_37415</name>
</gene>
<feature type="signal peptide" evidence="1">
    <location>
        <begin position="1"/>
        <end position="19"/>
    </location>
</feature>
<evidence type="ECO:0000313" key="2">
    <source>
        <dbReference type="EMBL" id="NMO20501.1"/>
    </source>
</evidence>
<evidence type="ECO:0008006" key="4">
    <source>
        <dbReference type="Google" id="ProtNLM"/>
    </source>
</evidence>
<feature type="chain" id="PRO_5032785178" description="Lipoprotein" evidence="1">
    <location>
        <begin position="20"/>
        <end position="173"/>
    </location>
</feature>
<evidence type="ECO:0000256" key="1">
    <source>
        <dbReference type="SAM" id="SignalP"/>
    </source>
</evidence>
<accession>A0A848LS35</accession>
<protein>
    <recommendedName>
        <fullName evidence="4">Lipoprotein</fullName>
    </recommendedName>
</protein>
<organism evidence="2 3">
    <name type="scientific">Pyxidicoccus fallax</name>
    <dbReference type="NCBI Taxonomy" id="394095"/>
    <lineage>
        <taxon>Bacteria</taxon>
        <taxon>Pseudomonadati</taxon>
        <taxon>Myxococcota</taxon>
        <taxon>Myxococcia</taxon>
        <taxon>Myxococcales</taxon>
        <taxon>Cystobacterineae</taxon>
        <taxon>Myxococcaceae</taxon>
        <taxon>Pyxidicoccus</taxon>
    </lineage>
</organism>
<dbReference type="Proteomes" id="UP000518300">
    <property type="component" value="Unassembled WGS sequence"/>
</dbReference>
<dbReference type="EMBL" id="JABBJJ010000248">
    <property type="protein sequence ID" value="NMO20501.1"/>
    <property type="molecule type" value="Genomic_DNA"/>
</dbReference>
<dbReference type="PROSITE" id="PS51257">
    <property type="entry name" value="PROKAR_LIPOPROTEIN"/>
    <property type="match status" value="1"/>
</dbReference>
<proteinExistence type="predicted"/>
<reference evidence="2 3" key="1">
    <citation type="submission" date="2020-04" db="EMBL/GenBank/DDBJ databases">
        <title>Draft genome of Pyxidicoccus fallax type strain.</title>
        <authorList>
            <person name="Whitworth D.E."/>
        </authorList>
    </citation>
    <scope>NUCLEOTIDE SEQUENCE [LARGE SCALE GENOMIC DNA]</scope>
    <source>
        <strain evidence="2 3">DSM 14698</strain>
    </source>
</reference>